<gene>
    <name evidence="10" type="primary">CSON014463</name>
</gene>
<dbReference type="EMBL" id="UFQS01000809">
    <property type="protein sequence ID" value="SSX07014.1"/>
    <property type="molecule type" value="Genomic_DNA"/>
</dbReference>
<dbReference type="PROSITE" id="PS00122">
    <property type="entry name" value="CARBOXYLESTERASE_B_1"/>
    <property type="match status" value="2"/>
</dbReference>
<comment type="similarity">
    <text evidence="1">Belongs to the type-B carboxylesterase/lipase family.</text>
</comment>
<dbReference type="Pfam" id="PF00135">
    <property type="entry name" value="COesterase"/>
    <property type="match status" value="1"/>
</dbReference>
<accession>A0A336KQC0</accession>
<evidence type="ECO:0000313" key="10">
    <source>
        <dbReference type="EMBL" id="SSX07014.1"/>
    </source>
</evidence>
<evidence type="ECO:0000256" key="7">
    <source>
        <dbReference type="SAM" id="SignalP"/>
    </source>
</evidence>
<evidence type="ECO:0000256" key="4">
    <source>
        <dbReference type="ARBA" id="ARBA00023157"/>
    </source>
</evidence>
<dbReference type="SUPFAM" id="SSF53474">
    <property type="entry name" value="alpha/beta-Hydrolases"/>
    <property type="match status" value="2"/>
</dbReference>
<keyword evidence="5" id="KW-0325">Glycoprotein</keyword>
<name>A0A336KQC0_CULSO</name>
<dbReference type="OMA" id="PREYAYE"/>
<dbReference type="InterPro" id="IPR013094">
    <property type="entry name" value="AB_hydrolase_3"/>
</dbReference>
<evidence type="ECO:0000256" key="2">
    <source>
        <dbReference type="ARBA" id="ARBA00022487"/>
    </source>
</evidence>
<keyword evidence="2" id="KW-0719">Serine esterase</keyword>
<protein>
    <recommendedName>
        <fullName evidence="6">carboxylesterase</fullName>
        <ecNumber evidence="6">3.1.1.1</ecNumber>
    </recommendedName>
</protein>
<feature type="chain" id="PRO_5033778192" description="carboxylesterase" evidence="7">
    <location>
        <begin position="21"/>
        <end position="1039"/>
    </location>
</feature>
<keyword evidence="4" id="KW-1015">Disulfide bond</keyword>
<keyword evidence="7" id="KW-0732">Signal</keyword>
<reference evidence="11" key="2">
    <citation type="submission" date="2018-07" db="EMBL/GenBank/DDBJ databases">
        <authorList>
            <person name="Quirk P.G."/>
            <person name="Krulwich T.A."/>
        </authorList>
    </citation>
    <scope>NUCLEOTIDE SEQUENCE</scope>
</reference>
<evidence type="ECO:0000256" key="1">
    <source>
        <dbReference type="ARBA" id="ARBA00005964"/>
    </source>
</evidence>
<dbReference type="AlphaFoldDB" id="A0A336KQC0"/>
<organism evidence="10">
    <name type="scientific">Culicoides sonorensis</name>
    <name type="common">Biting midge</name>
    <dbReference type="NCBI Taxonomy" id="179676"/>
    <lineage>
        <taxon>Eukaryota</taxon>
        <taxon>Metazoa</taxon>
        <taxon>Ecdysozoa</taxon>
        <taxon>Arthropoda</taxon>
        <taxon>Hexapoda</taxon>
        <taxon>Insecta</taxon>
        <taxon>Pterygota</taxon>
        <taxon>Neoptera</taxon>
        <taxon>Endopterygota</taxon>
        <taxon>Diptera</taxon>
        <taxon>Nematocera</taxon>
        <taxon>Chironomoidea</taxon>
        <taxon>Ceratopogonidae</taxon>
        <taxon>Ceratopogoninae</taxon>
        <taxon>Culicoides</taxon>
        <taxon>Monoculicoides</taxon>
    </lineage>
</organism>
<dbReference type="InterPro" id="IPR019826">
    <property type="entry name" value="Carboxylesterase_B_AS"/>
</dbReference>
<dbReference type="Gene3D" id="3.40.50.1820">
    <property type="entry name" value="alpha/beta hydrolase"/>
    <property type="match status" value="2"/>
</dbReference>
<keyword evidence="3" id="KW-0378">Hydrolase</keyword>
<dbReference type="InterPro" id="IPR002018">
    <property type="entry name" value="CarbesteraseB"/>
</dbReference>
<evidence type="ECO:0000256" key="5">
    <source>
        <dbReference type="ARBA" id="ARBA00023180"/>
    </source>
</evidence>
<proteinExistence type="inferred from homology"/>
<evidence type="ECO:0000259" key="8">
    <source>
        <dbReference type="Pfam" id="PF00135"/>
    </source>
</evidence>
<dbReference type="GO" id="GO:0106435">
    <property type="term" value="F:carboxylesterase activity"/>
    <property type="evidence" value="ECO:0007669"/>
    <property type="project" value="UniProtKB-EC"/>
</dbReference>
<dbReference type="Pfam" id="PF07859">
    <property type="entry name" value="Abhydrolase_3"/>
    <property type="match status" value="1"/>
</dbReference>
<dbReference type="EC" id="3.1.1.1" evidence="6"/>
<feature type="signal peptide" evidence="7">
    <location>
        <begin position="1"/>
        <end position="20"/>
    </location>
</feature>
<dbReference type="VEuPathDB" id="VectorBase:CSON014463"/>
<evidence type="ECO:0000256" key="6">
    <source>
        <dbReference type="ARBA" id="ARBA00039155"/>
    </source>
</evidence>
<evidence type="ECO:0000256" key="3">
    <source>
        <dbReference type="ARBA" id="ARBA00022801"/>
    </source>
</evidence>
<feature type="domain" description="Alpha/beta hydrolase fold-3" evidence="9">
    <location>
        <begin position="608"/>
        <end position="699"/>
    </location>
</feature>
<dbReference type="EMBL" id="UFQT01000809">
    <property type="protein sequence ID" value="SSX27358.1"/>
    <property type="molecule type" value="Genomic_DNA"/>
</dbReference>
<dbReference type="PANTHER" id="PTHR43142:SF1">
    <property type="entry name" value="CARBOXYLIC ESTER HYDROLASE"/>
    <property type="match status" value="1"/>
</dbReference>
<feature type="domain" description="Carboxylesterase type B" evidence="8">
    <location>
        <begin position="45"/>
        <end position="531"/>
    </location>
</feature>
<evidence type="ECO:0000259" key="9">
    <source>
        <dbReference type="Pfam" id="PF07859"/>
    </source>
</evidence>
<dbReference type="PANTHER" id="PTHR43142">
    <property type="entry name" value="CARBOXYLIC ESTER HYDROLASE"/>
    <property type="match status" value="1"/>
</dbReference>
<reference evidence="10" key="1">
    <citation type="submission" date="2018-04" db="EMBL/GenBank/DDBJ databases">
        <authorList>
            <person name="Go L.Y."/>
            <person name="Mitchell J.A."/>
        </authorList>
    </citation>
    <scope>NUCLEOTIDE SEQUENCE</scope>
    <source>
        <tissue evidence="10">Whole organism</tissue>
    </source>
</reference>
<evidence type="ECO:0000313" key="11">
    <source>
        <dbReference type="EMBL" id="SSX27358.1"/>
    </source>
</evidence>
<dbReference type="InterPro" id="IPR029058">
    <property type="entry name" value="AB_hydrolase_fold"/>
</dbReference>
<sequence length="1039" mass="117335">MKFLCILLINLLLFIKSSSTVNVSMTFVVNESENRHEKLFVVLKEAIVLTKEGLLRGHYHEDKGYYAFLGVRYGQPPIGSKRFKRPVPERPWNGIRNALKPGDDCAQINPIIRAYHGSEDCLFLNVFTNVLPYDKHFVEPLPVMFYIHGGGFTYGSGNDILQDPQYLVEKNVIVVAINYRLGPLGFLCVGKSSRGNMGIHDQILALKWVHRNIAAFGGDPKQVTVFGFSAGAASVDILTLSSLAKNYFRGAIAQSGSMLNPWANILNPVAQGFRLGKFFGYQGTSTDELVRFLKLIPAKSLIEAATRKLKSPHDERNVLGFNFVPCIEENEFGYEPDYEPVLKENPVDILKHGNYRKIPQIKGFTTNEGLFFIKNLLYPTPTPGLFNKSDLYYLPANLDTRYEHEFNIPYLVDKIKSVYTRLSPKSVTDALVTFGTDVFFVHAITQELRAHVRNGNKHVFAYRFDYDGYFNFAKRLSAPVGEPGIAHGDELGYIFGAVPIAYIGLNSENTRIERMIRENMVTMWTNFAKYGFMGIRYGEAPIGKRRFKEALPEKAWNGIRSAFQYGSVCSQVPPITGKYTGSEDCLFLNVYTKILSDQMEFKENQPVLVYFHGGAFYTGSGNDLISGPELLVSQDIIFVSINYRLGPLGFLCVGKESSGNMGLHDQILALKWIQRNIAAFGGDPEKVTLMGFSAGAVSIEILMLSRLAKGLFRSVITQSGSFLNPWAFAKDPKEQGFRLGKILGYHGESTSELVEFLQNVSAQDIVEAAMNDIELATYDRNPLEIIFTPCLHEKKYKKHNRILEHHPIKILKRGLYKKVPQIKGFNSNEATVIFYNTLYDTKAPTNFFKSESYFLPANLATDKLNYTDMQLLVNAIKTAYLSVNYPIFSGKNTSLLEALTKYGTDIFFIHGIWRSINEVVRSGNNNQVFVYRFAFEGNFNFPSRFSGAMGQSHGAGHGDELGYLFTAPLFAYLGTDTRDKHPTPPGIWDGNVIWEPIRSPKNFTYLNIKDTLQLRHKLPFAKRMAFWDYIYDHYGYKLS</sequence>